<proteinExistence type="predicted"/>
<reference evidence="2" key="2">
    <citation type="submission" date="2017-02" db="UniProtKB">
        <authorList>
            <consortium name="WormBaseParasite"/>
        </authorList>
    </citation>
    <scope>IDENTIFICATION</scope>
</reference>
<evidence type="ECO:0000313" key="2">
    <source>
        <dbReference type="WBParaSite" id="ACAC_0001153701-mRNA-1"/>
    </source>
</evidence>
<organism evidence="1 2">
    <name type="scientific">Angiostrongylus cantonensis</name>
    <name type="common">Rat lungworm</name>
    <dbReference type="NCBI Taxonomy" id="6313"/>
    <lineage>
        <taxon>Eukaryota</taxon>
        <taxon>Metazoa</taxon>
        <taxon>Ecdysozoa</taxon>
        <taxon>Nematoda</taxon>
        <taxon>Chromadorea</taxon>
        <taxon>Rhabditida</taxon>
        <taxon>Rhabditina</taxon>
        <taxon>Rhabditomorpha</taxon>
        <taxon>Strongyloidea</taxon>
        <taxon>Metastrongylidae</taxon>
        <taxon>Angiostrongylus</taxon>
    </lineage>
</organism>
<dbReference type="Proteomes" id="UP000035642">
    <property type="component" value="Unassembled WGS sequence"/>
</dbReference>
<sequence>MLNDFEFDLLLNSIGKFDLLGLYHITCCMKLKHCFQLACAANAFICLRLGILLFRAAPNSQILALTTVIIDGDKTSRLVVVSFPGLFS</sequence>
<name>A0A0K0DJF9_ANGCA</name>
<keyword evidence="1" id="KW-1185">Reference proteome</keyword>
<dbReference type="WBParaSite" id="ACAC_0001153701-mRNA-1">
    <property type="protein sequence ID" value="ACAC_0001153701-mRNA-1"/>
    <property type="gene ID" value="ACAC_0001153701"/>
</dbReference>
<reference evidence="1" key="1">
    <citation type="submission" date="2012-09" db="EMBL/GenBank/DDBJ databases">
        <authorList>
            <person name="Martin A.A."/>
        </authorList>
    </citation>
    <scope>NUCLEOTIDE SEQUENCE</scope>
</reference>
<accession>A0A0K0DJF9</accession>
<dbReference type="AlphaFoldDB" id="A0A0K0DJF9"/>
<protein>
    <submittedName>
        <fullName evidence="2">Ovule protein</fullName>
    </submittedName>
</protein>
<evidence type="ECO:0000313" key="1">
    <source>
        <dbReference type="Proteomes" id="UP000035642"/>
    </source>
</evidence>